<feature type="transmembrane region" description="Helical" evidence="9">
    <location>
        <begin position="271"/>
        <end position="291"/>
    </location>
</feature>
<evidence type="ECO:0000256" key="4">
    <source>
        <dbReference type="ARBA" id="ARBA00022989"/>
    </source>
</evidence>
<keyword evidence="2" id="KW-1003">Cell membrane</keyword>
<dbReference type="GO" id="GO:0005886">
    <property type="term" value="C:plasma membrane"/>
    <property type="evidence" value="ECO:0007669"/>
    <property type="project" value="UniProtKB-SubCell"/>
</dbReference>
<feature type="transmembrane region" description="Helical" evidence="9">
    <location>
        <begin position="177"/>
        <end position="199"/>
    </location>
</feature>
<dbReference type="Pfam" id="PF00001">
    <property type="entry name" value="7tm_1"/>
    <property type="match status" value="1"/>
</dbReference>
<feature type="domain" description="G-protein coupled receptors family 1 profile" evidence="10">
    <location>
        <begin position="28"/>
        <end position="288"/>
    </location>
</feature>
<name>A0A3B3Q247_9TELE</name>
<keyword evidence="3 9" id="KW-0812">Transmembrane</keyword>
<reference evidence="11" key="1">
    <citation type="submission" date="2025-08" db="UniProtKB">
        <authorList>
            <consortium name="Ensembl"/>
        </authorList>
    </citation>
    <scope>IDENTIFICATION</scope>
</reference>
<sequence length="350" mass="39358">MARNDSLLAEERLIFYITIPLSSAIVLANLFIFLGIAYNRQLHSTPNYFFLSLLVADLCTGVALPLIPWMGINRDLDFSSCLLVHIFPNFLFLSFLFNLVMVHYERYVCIVSPLHYSRFWVHRSFPAALLVAWAPPLLFASLPAFGWNNRGAGCGHNSTAGCSYRRVFPNSFIYLEVYGVLLPAILSIVGMTCRVLWIAREQLRGICKLHRAVERAGSSGEEHRLNLRYARCVALISLTFLACWVPYIAYLHVSVGIIQHGGVQGRATTHIVLSCTGIGSTAIFPVILGLANRQYTDSARRAIRDLWDRCRATKGISSPTLKYRRSTQAGLSLFILELLVLVLNWKSMEK</sequence>
<keyword evidence="7" id="KW-0675">Receptor</keyword>
<evidence type="ECO:0000256" key="8">
    <source>
        <dbReference type="ARBA" id="ARBA00023224"/>
    </source>
</evidence>
<feature type="transmembrane region" description="Helical" evidence="9">
    <location>
        <begin position="125"/>
        <end position="147"/>
    </location>
</feature>
<keyword evidence="6 9" id="KW-0472">Membrane</keyword>
<comment type="subcellular location">
    <subcellularLocation>
        <location evidence="1">Cell membrane</location>
        <topology evidence="1">Multi-pass membrane protein</topology>
    </subcellularLocation>
</comment>
<dbReference type="InterPro" id="IPR000276">
    <property type="entry name" value="GPCR_Rhodpsn"/>
</dbReference>
<keyword evidence="12" id="KW-1185">Reference proteome</keyword>
<dbReference type="STRING" id="1676925.ENSPKIP00000000183"/>
<evidence type="ECO:0000256" key="9">
    <source>
        <dbReference type="SAM" id="Phobius"/>
    </source>
</evidence>
<evidence type="ECO:0000256" key="3">
    <source>
        <dbReference type="ARBA" id="ARBA00022692"/>
    </source>
</evidence>
<dbReference type="InterPro" id="IPR017452">
    <property type="entry name" value="GPCR_Rhodpsn_7TM"/>
</dbReference>
<dbReference type="SUPFAM" id="SSF81321">
    <property type="entry name" value="Family A G protein-coupled receptor-like"/>
    <property type="match status" value="1"/>
</dbReference>
<protein>
    <submittedName>
        <fullName evidence="11">G protein-coupled bile acid receptor 1</fullName>
    </submittedName>
</protein>
<dbReference type="Ensembl" id="ENSPKIT00000024066.1">
    <property type="protein sequence ID" value="ENSPKIP00000000183.1"/>
    <property type="gene ID" value="ENSPKIG00000018945.1"/>
</dbReference>
<dbReference type="PROSITE" id="PS50262">
    <property type="entry name" value="G_PROTEIN_RECEP_F1_2"/>
    <property type="match status" value="1"/>
</dbReference>
<dbReference type="Gene3D" id="1.20.1070.10">
    <property type="entry name" value="Rhodopsin 7-helix transmembrane proteins"/>
    <property type="match status" value="1"/>
</dbReference>
<keyword evidence="8" id="KW-0807">Transducer</keyword>
<keyword evidence="5" id="KW-0297">G-protein coupled receptor</keyword>
<reference evidence="11" key="2">
    <citation type="submission" date="2025-09" db="UniProtKB">
        <authorList>
            <consortium name="Ensembl"/>
        </authorList>
    </citation>
    <scope>IDENTIFICATION</scope>
</reference>
<dbReference type="InterPro" id="IPR050569">
    <property type="entry name" value="TAAR"/>
</dbReference>
<feature type="transmembrane region" description="Helical" evidence="9">
    <location>
        <begin position="13"/>
        <end position="36"/>
    </location>
</feature>
<organism evidence="11 12">
    <name type="scientific">Paramormyrops kingsleyae</name>
    <dbReference type="NCBI Taxonomy" id="1676925"/>
    <lineage>
        <taxon>Eukaryota</taxon>
        <taxon>Metazoa</taxon>
        <taxon>Chordata</taxon>
        <taxon>Craniata</taxon>
        <taxon>Vertebrata</taxon>
        <taxon>Euteleostomi</taxon>
        <taxon>Actinopterygii</taxon>
        <taxon>Neopterygii</taxon>
        <taxon>Teleostei</taxon>
        <taxon>Osteoglossocephala</taxon>
        <taxon>Osteoglossomorpha</taxon>
        <taxon>Osteoglossiformes</taxon>
        <taxon>Mormyridae</taxon>
        <taxon>Paramormyrops</taxon>
    </lineage>
</organism>
<evidence type="ECO:0000256" key="1">
    <source>
        <dbReference type="ARBA" id="ARBA00004651"/>
    </source>
</evidence>
<accession>A0A3B3Q247</accession>
<dbReference type="GeneTree" id="ENSGT01030000234555"/>
<evidence type="ECO:0000259" key="10">
    <source>
        <dbReference type="PROSITE" id="PS50262"/>
    </source>
</evidence>
<dbReference type="GO" id="GO:0004930">
    <property type="term" value="F:G protein-coupled receptor activity"/>
    <property type="evidence" value="ECO:0007669"/>
    <property type="project" value="UniProtKB-KW"/>
</dbReference>
<keyword evidence="4 9" id="KW-1133">Transmembrane helix</keyword>
<evidence type="ECO:0000313" key="12">
    <source>
        <dbReference type="Proteomes" id="UP000261540"/>
    </source>
</evidence>
<feature type="transmembrane region" description="Helical" evidence="9">
    <location>
        <begin position="232"/>
        <end position="251"/>
    </location>
</feature>
<evidence type="ECO:0000256" key="6">
    <source>
        <dbReference type="ARBA" id="ARBA00023136"/>
    </source>
</evidence>
<dbReference type="CDD" id="cd15905">
    <property type="entry name" value="7tmA_GPBAR1"/>
    <property type="match status" value="1"/>
</dbReference>
<dbReference type="AlphaFoldDB" id="A0A3B3Q247"/>
<feature type="transmembrane region" description="Helical" evidence="9">
    <location>
        <begin position="48"/>
        <end position="70"/>
    </location>
</feature>
<dbReference type="Proteomes" id="UP000261540">
    <property type="component" value="Unplaced"/>
</dbReference>
<dbReference type="PRINTS" id="PR00237">
    <property type="entry name" value="GPCRRHODOPSN"/>
</dbReference>
<proteinExistence type="predicted"/>
<evidence type="ECO:0000256" key="2">
    <source>
        <dbReference type="ARBA" id="ARBA00022475"/>
    </source>
</evidence>
<evidence type="ECO:0000256" key="5">
    <source>
        <dbReference type="ARBA" id="ARBA00023040"/>
    </source>
</evidence>
<feature type="transmembrane region" description="Helical" evidence="9">
    <location>
        <begin position="82"/>
        <end position="104"/>
    </location>
</feature>
<evidence type="ECO:0000313" key="11">
    <source>
        <dbReference type="Ensembl" id="ENSPKIP00000000183.1"/>
    </source>
</evidence>
<dbReference type="PANTHER" id="PTHR24249">
    <property type="entry name" value="HISTAMINE RECEPTOR-RELATED G-PROTEIN COUPLED RECEPTOR"/>
    <property type="match status" value="1"/>
</dbReference>
<evidence type="ECO:0000256" key="7">
    <source>
        <dbReference type="ARBA" id="ARBA00023170"/>
    </source>
</evidence>
<dbReference type="PANTHER" id="PTHR24249:SF372">
    <property type="entry name" value="G-PROTEIN COUPLED RECEPTORS FAMILY 1 PROFILE DOMAIN-CONTAINING PROTEIN"/>
    <property type="match status" value="1"/>
</dbReference>